<feature type="transmembrane region" description="Helical" evidence="6">
    <location>
        <begin position="56"/>
        <end position="75"/>
    </location>
</feature>
<feature type="transmembrane region" description="Helical" evidence="6">
    <location>
        <begin position="357"/>
        <end position="376"/>
    </location>
</feature>
<feature type="transmembrane region" description="Helical" evidence="6">
    <location>
        <begin position="382"/>
        <end position="403"/>
    </location>
</feature>
<evidence type="ECO:0000256" key="1">
    <source>
        <dbReference type="ARBA" id="ARBA00004141"/>
    </source>
</evidence>
<evidence type="ECO:0000256" key="5">
    <source>
        <dbReference type="ARBA" id="ARBA00023136"/>
    </source>
</evidence>
<dbReference type="GO" id="GO:0022857">
    <property type="term" value="F:transmembrane transporter activity"/>
    <property type="evidence" value="ECO:0007669"/>
    <property type="project" value="InterPro"/>
</dbReference>
<evidence type="ECO:0000256" key="4">
    <source>
        <dbReference type="ARBA" id="ARBA00022989"/>
    </source>
</evidence>
<feature type="transmembrane region" description="Helical" evidence="6">
    <location>
        <begin position="287"/>
        <end position="312"/>
    </location>
</feature>
<sequence>MVSIKSQAVAAPSMEKANVVTGHEPSTVATHDDSHTRVALPPLEYRKLMWKLDVHLLPPLFVLWFVSLIDRLNMGSAKIFGIEKDLHMDPRGTDFNVALITTMVGLILFDVPSNYLLKKMRPSLVLTAENLLLGILTVGQGLVTNFTGLASLRFFVGALEAGLIPGSVYLLAQYYPRYELQWRVSMLMVSNALNTAFGGLLGFSIAAITSDNGYSPWRWLFIIEGCITAGVTILAFPFLPNWPSATKWLTSQEKQVIADEIRHQGVIGRMDKLDWKTARRVLFDWKVWICGAMYCCTTVTVYSVAIFAPTIINQFQEDQSPREVQALVIPIFSSALVACLAAAYASDKLKHRSGFALFGYCLAITGSVILMDQAWYNVHVKYAALFFMATGVYVSLPMVWTMLVNNVSGAYKIGFAVGLEVSLGNFGGIASALVFQGSQAPAYADGYKTLTVMSCVAASLVIFYSSLLYLENRARDAGKRDHRLSDDDVDNLGDEHPSFRYRY</sequence>
<dbReference type="InterPro" id="IPR036259">
    <property type="entry name" value="MFS_trans_sf"/>
</dbReference>
<accession>A0AAD9W1E1</accession>
<keyword evidence="5 6" id="KW-0472">Membrane</keyword>
<comment type="subcellular location">
    <subcellularLocation>
        <location evidence="1">Membrane</location>
        <topology evidence="1">Multi-pass membrane protein</topology>
    </subcellularLocation>
</comment>
<dbReference type="PROSITE" id="PS50850">
    <property type="entry name" value="MFS"/>
    <property type="match status" value="1"/>
</dbReference>
<feature type="transmembrane region" description="Helical" evidence="6">
    <location>
        <begin position="124"/>
        <end position="143"/>
    </location>
</feature>
<feature type="domain" description="Major facilitator superfamily (MFS) profile" evidence="7">
    <location>
        <begin position="56"/>
        <end position="473"/>
    </location>
</feature>
<dbReference type="AlphaFoldDB" id="A0AAD9W1E1"/>
<feature type="transmembrane region" description="Helical" evidence="6">
    <location>
        <begin position="149"/>
        <end position="172"/>
    </location>
</feature>
<dbReference type="Pfam" id="PF07690">
    <property type="entry name" value="MFS_1"/>
    <property type="match status" value="1"/>
</dbReference>
<keyword evidence="4 6" id="KW-1133">Transmembrane helix</keyword>
<evidence type="ECO:0000256" key="6">
    <source>
        <dbReference type="SAM" id="Phobius"/>
    </source>
</evidence>
<dbReference type="Gene3D" id="1.20.1250.20">
    <property type="entry name" value="MFS general substrate transporter like domains"/>
    <property type="match status" value="2"/>
</dbReference>
<dbReference type="GO" id="GO:0016020">
    <property type="term" value="C:membrane"/>
    <property type="evidence" value="ECO:0007669"/>
    <property type="project" value="UniProtKB-SubCell"/>
</dbReference>
<evidence type="ECO:0000259" key="7">
    <source>
        <dbReference type="PROSITE" id="PS50850"/>
    </source>
</evidence>
<comment type="caution">
    <text evidence="8">The sequence shown here is derived from an EMBL/GenBank/DDBJ whole genome shotgun (WGS) entry which is preliminary data.</text>
</comment>
<dbReference type="SUPFAM" id="SSF103473">
    <property type="entry name" value="MFS general substrate transporter"/>
    <property type="match status" value="1"/>
</dbReference>
<dbReference type="PANTHER" id="PTHR43791">
    <property type="entry name" value="PERMEASE-RELATED"/>
    <property type="match status" value="1"/>
</dbReference>
<dbReference type="InterPro" id="IPR011701">
    <property type="entry name" value="MFS"/>
</dbReference>
<dbReference type="EMBL" id="JAUJFL010000004">
    <property type="protein sequence ID" value="KAK2604311.1"/>
    <property type="molecule type" value="Genomic_DNA"/>
</dbReference>
<dbReference type="Proteomes" id="UP001265746">
    <property type="component" value="Unassembled WGS sequence"/>
</dbReference>
<protein>
    <recommendedName>
        <fullName evidence="7">Major facilitator superfamily (MFS) profile domain-containing protein</fullName>
    </recommendedName>
</protein>
<feature type="transmembrane region" description="Helical" evidence="6">
    <location>
        <begin position="324"/>
        <end position="345"/>
    </location>
</feature>
<feature type="transmembrane region" description="Helical" evidence="6">
    <location>
        <begin position="219"/>
        <end position="239"/>
    </location>
</feature>
<name>A0AAD9W1E1_PHOAM</name>
<evidence type="ECO:0000313" key="9">
    <source>
        <dbReference type="Proteomes" id="UP001265746"/>
    </source>
</evidence>
<feature type="transmembrane region" description="Helical" evidence="6">
    <location>
        <begin position="184"/>
        <end position="207"/>
    </location>
</feature>
<evidence type="ECO:0000256" key="2">
    <source>
        <dbReference type="ARBA" id="ARBA00022448"/>
    </source>
</evidence>
<keyword evidence="2" id="KW-0813">Transport</keyword>
<dbReference type="InterPro" id="IPR020846">
    <property type="entry name" value="MFS_dom"/>
</dbReference>
<evidence type="ECO:0000256" key="3">
    <source>
        <dbReference type="ARBA" id="ARBA00022692"/>
    </source>
</evidence>
<organism evidence="8 9">
    <name type="scientific">Phomopsis amygdali</name>
    <name type="common">Fusicoccum amygdali</name>
    <dbReference type="NCBI Taxonomy" id="1214568"/>
    <lineage>
        <taxon>Eukaryota</taxon>
        <taxon>Fungi</taxon>
        <taxon>Dikarya</taxon>
        <taxon>Ascomycota</taxon>
        <taxon>Pezizomycotina</taxon>
        <taxon>Sordariomycetes</taxon>
        <taxon>Sordariomycetidae</taxon>
        <taxon>Diaporthales</taxon>
        <taxon>Diaporthaceae</taxon>
        <taxon>Diaporthe</taxon>
    </lineage>
</organism>
<feature type="transmembrane region" description="Helical" evidence="6">
    <location>
        <begin position="95"/>
        <end position="117"/>
    </location>
</feature>
<proteinExistence type="predicted"/>
<keyword evidence="9" id="KW-1185">Reference proteome</keyword>
<keyword evidence="3 6" id="KW-0812">Transmembrane</keyword>
<feature type="transmembrane region" description="Helical" evidence="6">
    <location>
        <begin position="415"/>
        <end position="435"/>
    </location>
</feature>
<gene>
    <name evidence="8" type="ORF">N8I77_007254</name>
</gene>
<reference evidence="8" key="1">
    <citation type="submission" date="2023-06" db="EMBL/GenBank/DDBJ databases">
        <authorList>
            <person name="Noh H."/>
        </authorList>
    </citation>
    <scope>NUCLEOTIDE SEQUENCE</scope>
    <source>
        <strain evidence="8">DUCC20226</strain>
    </source>
</reference>
<feature type="transmembrane region" description="Helical" evidence="6">
    <location>
        <begin position="447"/>
        <end position="470"/>
    </location>
</feature>
<dbReference type="PANTHER" id="PTHR43791:SF52">
    <property type="entry name" value="TRANSPORTER, PUTATIVE (AFU_ORTHOLOGUE AFUA_1G11820)-RELATED"/>
    <property type="match status" value="1"/>
</dbReference>
<evidence type="ECO:0000313" key="8">
    <source>
        <dbReference type="EMBL" id="KAK2604311.1"/>
    </source>
</evidence>